<protein>
    <submittedName>
        <fullName evidence="2">Uncharacterized protein</fullName>
    </submittedName>
</protein>
<evidence type="ECO:0000313" key="3">
    <source>
        <dbReference type="Proteomes" id="UP000782610"/>
    </source>
</evidence>
<name>A0A933L707_9HYPH</name>
<accession>A0A933L707</accession>
<reference evidence="2" key="1">
    <citation type="submission" date="2020-07" db="EMBL/GenBank/DDBJ databases">
        <title>Huge and variable diversity of episymbiotic CPR bacteria and DPANN archaea in groundwater ecosystems.</title>
        <authorList>
            <person name="He C.Y."/>
            <person name="Keren R."/>
            <person name="Whittaker M."/>
            <person name="Farag I.F."/>
            <person name="Doudna J."/>
            <person name="Cate J.H.D."/>
            <person name="Banfield J.F."/>
        </authorList>
    </citation>
    <scope>NUCLEOTIDE SEQUENCE</scope>
    <source>
        <strain evidence="2">NC_groundwater_1586_Pr3_B-0.1um_66_15</strain>
    </source>
</reference>
<dbReference type="EMBL" id="JACRAF010000069">
    <property type="protein sequence ID" value="MBI4924270.1"/>
    <property type="molecule type" value="Genomic_DNA"/>
</dbReference>
<sequence length="81" mass="8178">MSGRLPAIGIAALAAMLALTLGGCTYDYLQHTDRVAYHAGDAVNANLEAETIDPAKDSAYSTSGLGKNGSVGASTEPPPAE</sequence>
<evidence type="ECO:0000313" key="2">
    <source>
        <dbReference type="EMBL" id="MBI4924270.1"/>
    </source>
</evidence>
<dbReference type="Proteomes" id="UP000782610">
    <property type="component" value="Unassembled WGS sequence"/>
</dbReference>
<dbReference type="PROSITE" id="PS51257">
    <property type="entry name" value="PROKAR_LIPOPROTEIN"/>
    <property type="match status" value="1"/>
</dbReference>
<comment type="caution">
    <text evidence="2">The sequence shown here is derived from an EMBL/GenBank/DDBJ whole genome shotgun (WGS) entry which is preliminary data.</text>
</comment>
<feature type="region of interest" description="Disordered" evidence="1">
    <location>
        <begin position="57"/>
        <end position="81"/>
    </location>
</feature>
<gene>
    <name evidence="2" type="ORF">HY834_21240</name>
</gene>
<dbReference type="AlphaFoldDB" id="A0A933L707"/>
<proteinExistence type="predicted"/>
<evidence type="ECO:0000256" key="1">
    <source>
        <dbReference type="SAM" id="MobiDB-lite"/>
    </source>
</evidence>
<organism evidence="2 3">
    <name type="scientific">Devosia nanyangense</name>
    <dbReference type="NCBI Taxonomy" id="1228055"/>
    <lineage>
        <taxon>Bacteria</taxon>
        <taxon>Pseudomonadati</taxon>
        <taxon>Pseudomonadota</taxon>
        <taxon>Alphaproteobacteria</taxon>
        <taxon>Hyphomicrobiales</taxon>
        <taxon>Devosiaceae</taxon>
        <taxon>Devosia</taxon>
    </lineage>
</organism>